<feature type="compositionally biased region" description="Basic and acidic residues" evidence="1">
    <location>
        <begin position="240"/>
        <end position="249"/>
    </location>
</feature>
<keyword evidence="2" id="KW-1133">Transmembrane helix</keyword>
<feature type="transmembrane region" description="Helical" evidence="2">
    <location>
        <begin position="286"/>
        <end position="308"/>
    </location>
</feature>
<name>A0A3R7MFX3_PENVA</name>
<sequence>MASAKARTSFLLLLLHIFPAAPFEILRDCIVSSQITESNILFDTLEFLALVPDGRTGIRARISCADDQYHYIEWNSQRITATTTSTFGPYGAPDSSNGWTRFTLGYVGHLTLFDGRRQSWLPGNISFQCPVSNVELSGSFFTRMCPTSTPVWKVEGKGSVDIPLHVDDETPENLTLFSTTNFRPVFRVDDSEFHLGMSGESLMTGRHHEPLFGGPSPCPEDIQGKRQYDVPGVECWSSHTHGESERSPKENACSESGRPQICSGTEPGIKMAMSRPLAAPNAAVCLGSYAVIAGLGILALALAAALLCQGRQSCCCSKSAGAQRPASPTKQEAHPVSPQYLEPVALRPSQPQPPVPLLSPRASRIHASLTDHLYEELEETNPRYGRRSSSELGSSSSNAHGSPRLGTH</sequence>
<evidence type="ECO:0000313" key="4">
    <source>
        <dbReference type="EMBL" id="ROT60819.1"/>
    </source>
</evidence>
<keyword evidence="5" id="KW-1185">Reference proteome</keyword>
<feature type="region of interest" description="Disordered" evidence="1">
    <location>
        <begin position="237"/>
        <end position="259"/>
    </location>
</feature>
<reference evidence="4 5" key="2">
    <citation type="submission" date="2019-01" db="EMBL/GenBank/DDBJ databases">
        <title>The decoding of complex shrimp genome reveals the adaptation for benthos swimmer, frequently molting mechanism and breeding impact on genome.</title>
        <authorList>
            <person name="Sun Y."/>
            <person name="Gao Y."/>
            <person name="Yu Y."/>
        </authorList>
    </citation>
    <scope>NUCLEOTIDE SEQUENCE [LARGE SCALE GENOMIC DNA]</scope>
    <source>
        <tissue evidence="4">Muscle</tissue>
    </source>
</reference>
<dbReference type="OrthoDB" id="6368893at2759"/>
<evidence type="ECO:0000256" key="1">
    <source>
        <dbReference type="SAM" id="MobiDB-lite"/>
    </source>
</evidence>
<protein>
    <submittedName>
        <fullName evidence="4">Uncharacterized protein</fullName>
    </submittedName>
</protein>
<gene>
    <name evidence="4" type="ORF">C7M84_021548</name>
</gene>
<organism evidence="4 5">
    <name type="scientific">Penaeus vannamei</name>
    <name type="common">Whiteleg shrimp</name>
    <name type="synonym">Litopenaeus vannamei</name>
    <dbReference type="NCBI Taxonomy" id="6689"/>
    <lineage>
        <taxon>Eukaryota</taxon>
        <taxon>Metazoa</taxon>
        <taxon>Ecdysozoa</taxon>
        <taxon>Arthropoda</taxon>
        <taxon>Crustacea</taxon>
        <taxon>Multicrustacea</taxon>
        <taxon>Malacostraca</taxon>
        <taxon>Eumalacostraca</taxon>
        <taxon>Eucarida</taxon>
        <taxon>Decapoda</taxon>
        <taxon>Dendrobranchiata</taxon>
        <taxon>Penaeoidea</taxon>
        <taxon>Penaeidae</taxon>
        <taxon>Penaeus</taxon>
    </lineage>
</organism>
<keyword evidence="2" id="KW-0812">Transmembrane</keyword>
<feature type="chain" id="PRO_5018733820" evidence="3">
    <location>
        <begin position="23"/>
        <end position="408"/>
    </location>
</feature>
<proteinExistence type="predicted"/>
<evidence type="ECO:0000256" key="3">
    <source>
        <dbReference type="SAM" id="SignalP"/>
    </source>
</evidence>
<dbReference type="AlphaFoldDB" id="A0A3R7MFX3"/>
<dbReference type="Proteomes" id="UP000283509">
    <property type="component" value="Unassembled WGS sequence"/>
</dbReference>
<reference evidence="4 5" key="1">
    <citation type="submission" date="2018-04" db="EMBL/GenBank/DDBJ databases">
        <authorList>
            <person name="Zhang X."/>
            <person name="Yuan J."/>
            <person name="Li F."/>
            <person name="Xiang J."/>
        </authorList>
    </citation>
    <scope>NUCLEOTIDE SEQUENCE [LARGE SCALE GENOMIC DNA]</scope>
    <source>
        <tissue evidence="4">Muscle</tissue>
    </source>
</reference>
<accession>A0A3R7MFX3</accession>
<feature type="compositionally biased region" description="Low complexity" evidence="1">
    <location>
        <begin position="390"/>
        <end position="408"/>
    </location>
</feature>
<feature type="region of interest" description="Disordered" evidence="1">
    <location>
        <begin position="369"/>
        <end position="408"/>
    </location>
</feature>
<keyword evidence="2" id="KW-0472">Membrane</keyword>
<keyword evidence="3" id="KW-0732">Signal</keyword>
<comment type="caution">
    <text evidence="4">The sequence shown here is derived from an EMBL/GenBank/DDBJ whole genome shotgun (WGS) entry which is preliminary data.</text>
</comment>
<evidence type="ECO:0000313" key="5">
    <source>
        <dbReference type="Proteomes" id="UP000283509"/>
    </source>
</evidence>
<feature type="signal peptide" evidence="3">
    <location>
        <begin position="1"/>
        <end position="22"/>
    </location>
</feature>
<dbReference type="EMBL" id="QCYY01004535">
    <property type="protein sequence ID" value="ROT60819.1"/>
    <property type="molecule type" value="Genomic_DNA"/>
</dbReference>
<evidence type="ECO:0000256" key="2">
    <source>
        <dbReference type="SAM" id="Phobius"/>
    </source>
</evidence>